<sequence>MTSVNLTNYSVSRNNYKSLARVCKDERVENVVIIGGKRAMKAANSLIKEALQDTEVKVLGEFVYGKNSTNSNIEKLLKKNEVKDADVVFAVGGGKAIDTAKVIADRLNKDCYSFPTICSNCSSATAISVIYNDDGSFSHYEDKIKAPSHIFINIEILAKAPEIYMWAGVGDGLSKEAEVLFAMRGQDLNHVAKLGKAIAKSCQEPFLKYGQQAIEDCKNNKSSKAIEEVAMDIFINTGNVSNLTNQKDFYYNSSLAHAFYNASCSVKREGHFEHGEVVSFGVLVLHAYDRNLNELDKIGRFNKKVGLPTKLSDLNLKIDDLEQIADEAMKTNEWKKAKVELSRENFIEAIKVADQYGKALDDEMKIEKASYEKIAK</sequence>
<evidence type="ECO:0000256" key="8">
    <source>
        <dbReference type="ARBA" id="ARBA00023209"/>
    </source>
</evidence>
<feature type="binding site" evidence="10">
    <location>
        <position position="274"/>
    </location>
    <ligand>
        <name>glycerol</name>
        <dbReference type="ChEBI" id="CHEBI:17754"/>
    </ligand>
</feature>
<dbReference type="Gene3D" id="3.40.50.1970">
    <property type="match status" value="1"/>
</dbReference>
<reference evidence="12 13" key="1">
    <citation type="submission" date="2019-08" db="EMBL/GenBank/DDBJ databases">
        <title>In-depth cultivation of the pig gut microbiome towards novel bacterial diversity and tailored functional studies.</title>
        <authorList>
            <person name="Wylensek D."/>
            <person name="Hitch T.C.A."/>
            <person name="Clavel T."/>
        </authorList>
    </citation>
    <scope>NUCLEOTIDE SEQUENCE [LARGE SCALE GENOMIC DNA]</scope>
    <source>
        <strain evidence="12 13">WCA-380-WT-2B</strain>
    </source>
</reference>
<keyword evidence="4" id="KW-0521">NADP</keyword>
<evidence type="ECO:0000256" key="5">
    <source>
        <dbReference type="ARBA" id="ARBA00023002"/>
    </source>
</evidence>
<keyword evidence="8" id="KW-0594">Phospholipid biosynthesis</keyword>
<feature type="binding site" evidence="11">
    <location>
        <begin position="116"/>
        <end position="119"/>
    </location>
    <ligand>
        <name>NAD(+)</name>
        <dbReference type="ChEBI" id="CHEBI:57540"/>
    </ligand>
</feature>
<keyword evidence="2" id="KW-0444">Lipid biosynthesis</keyword>
<comment type="cofactor">
    <cofactor evidence="10">
        <name>Zn(2+)</name>
        <dbReference type="ChEBI" id="CHEBI:29105"/>
    </cofactor>
    <text evidence="10">Binds 1 zinc ion per subunit.</text>
</comment>
<dbReference type="EMBL" id="VULQ01000003">
    <property type="protein sequence ID" value="MSS77489.1"/>
    <property type="molecule type" value="Genomic_DNA"/>
</dbReference>
<feature type="binding site" evidence="11">
    <location>
        <begin position="94"/>
        <end position="98"/>
    </location>
    <ligand>
        <name>NAD(+)</name>
        <dbReference type="ChEBI" id="CHEBI:57540"/>
    </ligand>
</feature>
<feature type="binding site" evidence="10">
    <location>
        <position position="171"/>
    </location>
    <ligand>
        <name>glycerol</name>
        <dbReference type="ChEBI" id="CHEBI:17754"/>
    </ligand>
</feature>
<keyword evidence="3 10" id="KW-0479">Metal-binding</keyword>
<keyword evidence="1" id="KW-0963">Cytoplasm</keyword>
<evidence type="ECO:0000256" key="6">
    <source>
        <dbReference type="ARBA" id="ARBA00023027"/>
    </source>
</evidence>
<dbReference type="GO" id="GO:0016614">
    <property type="term" value="F:oxidoreductase activity, acting on CH-OH group of donors"/>
    <property type="evidence" value="ECO:0007669"/>
    <property type="project" value="InterPro"/>
</dbReference>
<keyword evidence="9" id="KW-1208">Phospholipid metabolism</keyword>
<keyword evidence="5" id="KW-0560">Oxidoreductase</keyword>
<dbReference type="RefSeq" id="WP_154539673.1">
    <property type="nucleotide sequence ID" value="NZ_VULQ01000003.1"/>
</dbReference>
<dbReference type="AlphaFoldDB" id="A0A6N7VUV5"/>
<dbReference type="PANTHER" id="PTHR43616">
    <property type="entry name" value="GLYCEROL DEHYDROGENASE"/>
    <property type="match status" value="1"/>
</dbReference>
<dbReference type="Gene3D" id="1.20.1090.10">
    <property type="entry name" value="Dehydroquinate synthase-like - alpha domain"/>
    <property type="match status" value="1"/>
</dbReference>
<comment type="caution">
    <text evidence="12">The sequence shown here is derived from an EMBL/GenBank/DDBJ whole genome shotgun (WGS) entry which is preliminary data.</text>
</comment>
<feature type="binding site" evidence="11">
    <location>
        <position position="131"/>
    </location>
    <ligand>
        <name>NAD(+)</name>
        <dbReference type="ChEBI" id="CHEBI:57540"/>
    </ligand>
</feature>
<evidence type="ECO:0000256" key="3">
    <source>
        <dbReference type="ARBA" id="ARBA00022723"/>
    </source>
</evidence>
<evidence type="ECO:0000256" key="4">
    <source>
        <dbReference type="ARBA" id="ARBA00022857"/>
    </source>
</evidence>
<dbReference type="SUPFAM" id="SSF56796">
    <property type="entry name" value="Dehydroquinate synthase-like"/>
    <property type="match status" value="1"/>
</dbReference>
<dbReference type="PANTHER" id="PTHR43616:SF5">
    <property type="entry name" value="GLYCEROL DEHYDROGENASE 1"/>
    <property type="match status" value="1"/>
</dbReference>
<name>A0A6N7VUV5_9FIRM</name>
<dbReference type="GO" id="GO:0008654">
    <property type="term" value="P:phospholipid biosynthetic process"/>
    <property type="evidence" value="ECO:0007669"/>
    <property type="project" value="UniProtKB-KW"/>
</dbReference>
<feature type="binding site" evidence="11">
    <location>
        <position position="125"/>
    </location>
    <ligand>
        <name>NAD(+)</name>
        <dbReference type="ChEBI" id="CHEBI:57540"/>
    </ligand>
</feature>
<keyword evidence="7" id="KW-0443">Lipid metabolism</keyword>
<evidence type="ECO:0000256" key="9">
    <source>
        <dbReference type="ARBA" id="ARBA00023264"/>
    </source>
</evidence>
<keyword evidence="13" id="KW-1185">Reference proteome</keyword>
<protein>
    <submittedName>
        <fullName evidence="12">Iron-containing alcohol dehydrogenase family protein</fullName>
    </submittedName>
</protein>
<keyword evidence="10" id="KW-0862">Zinc</keyword>
<accession>A0A6N7VUV5</accession>
<evidence type="ECO:0000256" key="2">
    <source>
        <dbReference type="ARBA" id="ARBA00022516"/>
    </source>
</evidence>
<evidence type="ECO:0000313" key="13">
    <source>
        <dbReference type="Proteomes" id="UP000441925"/>
    </source>
</evidence>
<dbReference type="InterPro" id="IPR032837">
    <property type="entry name" value="G1PDH"/>
</dbReference>
<keyword evidence="6 11" id="KW-0520">NAD</keyword>
<evidence type="ECO:0000313" key="12">
    <source>
        <dbReference type="EMBL" id="MSS77489.1"/>
    </source>
</evidence>
<evidence type="ECO:0000256" key="10">
    <source>
        <dbReference type="PIRSR" id="PIRSR000112-1"/>
    </source>
</evidence>
<evidence type="ECO:0000256" key="11">
    <source>
        <dbReference type="PIRSR" id="PIRSR000112-3"/>
    </source>
</evidence>
<evidence type="ECO:0000256" key="1">
    <source>
        <dbReference type="ARBA" id="ARBA00022490"/>
    </source>
</evidence>
<dbReference type="InterPro" id="IPR016205">
    <property type="entry name" value="Glycerol_DH"/>
</dbReference>
<organism evidence="12 13">
    <name type="scientific">Anaerococcus porci</name>
    <dbReference type="NCBI Taxonomy" id="2652269"/>
    <lineage>
        <taxon>Bacteria</taxon>
        <taxon>Bacillati</taxon>
        <taxon>Bacillota</taxon>
        <taxon>Tissierellia</taxon>
        <taxon>Tissierellales</taxon>
        <taxon>Peptoniphilaceae</taxon>
        <taxon>Anaerococcus</taxon>
    </lineage>
</organism>
<dbReference type="CDD" id="cd08171">
    <property type="entry name" value="GlyDH-like"/>
    <property type="match status" value="1"/>
</dbReference>
<dbReference type="GO" id="GO:0046872">
    <property type="term" value="F:metal ion binding"/>
    <property type="evidence" value="ECO:0007669"/>
    <property type="project" value="UniProtKB-KW"/>
</dbReference>
<feature type="binding site" evidence="10">
    <location>
        <position position="257"/>
    </location>
    <ligand>
        <name>glycerol</name>
        <dbReference type="ChEBI" id="CHEBI:17754"/>
    </ligand>
</feature>
<dbReference type="PIRSF" id="PIRSF000112">
    <property type="entry name" value="Glycerol_dehydrogenase"/>
    <property type="match status" value="1"/>
</dbReference>
<dbReference type="Pfam" id="PF13685">
    <property type="entry name" value="Fe-ADH_2"/>
    <property type="match status" value="1"/>
</dbReference>
<proteinExistence type="predicted"/>
<dbReference type="Proteomes" id="UP000441925">
    <property type="component" value="Unassembled WGS sequence"/>
</dbReference>
<gene>
    <name evidence="12" type="ORF">FYJ26_03555</name>
</gene>
<evidence type="ECO:0000256" key="7">
    <source>
        <dbReference type="ARBA" id="ARBA00023098"/>
    </source>
</evidence>